<reference evidence="1" key="1">
    <citation type="journal article" date="2023" name="G3 (Bethesda)">
        <title>A reference genome for the long-term kleptoplast-retaining sea slug Elysia crispata morphotype clarki.</title>
        <authorList>
            <person name="Eastman K.E."/>
            <person name="Pendleton A.L."/>
            <person name="Shaikh M.A."/>
            <person name="Suttiyut T."/>
            <person name="Ogas R."/>
            <person name="Tomko P."/>
            <person name="Gavelis G."/>
            <person name="Widhalm J.R."/>
            <person name="Wisecaver J.H."/>
        </authorList>
    </citation>
    <scope>NUCLEOTIDE SEQUENCE</scope>
    <source>
        <strain evidence="1">ECLA1</strain>
    </source>
</reference>
<gene>
    <name evidence="1" type="ORF">RRG08_041460</name>
</gene>
<dbReference type="EMBL" id="JAWDGP010007062">
    <property type="protein sequence ID" value="KAK3730679.1"/>
    <property type="molecule type" value="Genomic_DNA"/>
</dbReference>
<accession>A0AAE0Y2H6</accession>
<evidence type="ECO:0000313" key="1">
    <source>
        <dbReference type="EMBL" id="KAK3730679.1"/>
    </source>
</evidence>
<sequence>MFNLSTSDRGQLRAPALFTLIMTRDPLSFRRNPHIYFKNVRVLLACLRTIFSPPATSFILVTETQNIINTGKIKLRKRLEFLILEKTELIAMTILRLSLESVLKPTHIRPPAAASTEGLFMPACHASLDCRVSDYHWLITPIGLAGHSSLNPSDGHSHREPLSPLPKLRLGHALCKSLQVSP</sequence>
<protein>
    <submittedName>
        <fullName evidence="1">Uncharacterized protein</fullName>
    </submittedName>
</protein>
<dbReference type="AlphaFoldDB" id="A0AAE0Y2H6"/>
<evidence type="ECO:0000313" key="2">
    <source>
        <dbReference type="Proteomes" id="UP001283361"/>
    </source>
</evidence>
<keyword evidence="2" id="KW-1185">Reference proteome</keyword>
<dbReference type="Proteomes" id="UP001283361">
    <property type="component" value="Unassembled WGS sequence"/>
</dbReference>
<proteinExistence type="predicted"/>
<comment type="caution">
    <text evidence="1">The sequence shown here is derived from an EMBL/GenBank/DDBJ whole genome shotgun (WGS) entry which is preliminary data.</text>
</comment>
<name>A0AAE0Y2H6_9GAST</name>
<organism evidence="1 2">
    <name type="scientific">Elysia crispata</name>
    <name type="common">lettuce slug</name>
    <dbReference type="NCBI Taxonomy" id="231223"/>
    <lineage>
        <taxon>Eukaryota</taxon>
        <taxon>Metazoa</taxon>
        <taxon>Spiralia</taxon>
        <taxon>Lophotrochozoa</taxon>
        <taxon>Mollusca</taxon>
        <taxon>Gastropoda</taxon>
        <taxon>Heterobranchia</taxon>
        <taxon>Euthyneura</taxon>
        <taxon>Panpulmonata</taxon>
        <taxon>Sacoglossa</taxon>
        <taxon>Placobranchoidea</taxon>
        <taxon>Plakobranchidae</taxon>
        <taxon>Elysia</taxon>
    </lineage>
</organism>